<keyword evidence="1" id="KW-0378">Hydrolase</keyword>
<keyword evidence="8" id="KW-1185">Reference proteome</keyword>
<evidence type="ECO:0000313" key="7">
    <source>
        <dbReference type="EMBL" id="RKN81980.1"/>
    </source>
</evidence>
<dbReference type="OrthoDB" id="9803916at2"/>
<dbReference type="PANTHER" id="PTHR43694">
    <property type="entry name" value="RIBONUCLEASE J"/>
    <property type="match status" value="1"/>
</dbReference>
<evidence type="ECO:0000313" key="8">
    <source>
        <dbReference type="Proteomes" id="UP000282311"/>
    </source>
</evidence>
<dbReference type="PANTHER" id="PTHR43694:SF1">
    <property type="entry name" value="RIBONUCLEASE J"/>
    <property type="match status" value="1"/>
</dbReference>
<comment type="catalytic activity">
    <reaction evidence="5">
        <text>3',5'-cyclic UMP + H2O = UMP + H(+)</text>
        <dbReference type="Rhea" id="RHEA:70575"/>
        <dbReference type="ChEBI" id="CHEBI:15377"/>
        <dbReference type="ChEBI" id="CHEBI:15378"/>
        <dbReference type="ChEBI" id="CHEBI:57865"/>
        <dbReference type="ChEBI" id="CHEBI:184387"/>
    </reaction>
    <physiologicalReaction direction="left-to-right" evidence="5">
        <dbReference type="Rhea" id="RHEA:70576"/>
    </physiologicalReaction>
</comment>
<feature type="domain" description="Metallo-beta-lactamase" evidence="6">
    <location>
        <begin position="16"/>
        <end position="236"/>
    </location>
</feature>
<evidence type="ECO:0000256" key="3">
    <source>
        <dbReference type="ARBA" id="ARBA00034221"/>
    </source>
</evidence>
<comment type="function">
    <text evidence="4">Counteracts the endogenous Pycsar antiviral defense system. Phosphodiesterase that enables metal-dependent hydrolysis of host cyclic nucleotide Pycsar defense signals such as cCMP and cUMP.</text>
</comment>
<organism evidence="7 8">
    <name type="scientific">Paenibacillus ginsengarvi</name>
    <dbReference type="NCBI Taxonomy" id="400777"/>
    <lineage>
        <taxon>Bacteria</taxon>
        <taxon>Bacillati</taxon>
        <taxon>Bacillota</taxon>
        <taxon>Bacilli</taxon>
        <taxon>Bacillales</taxon>
        <taxon>Paenibacillaceae</taxon>
        <taxon>Paenibacillus</taxon>
    </lineage>
</organism>
<evidence type="ECO:0000259" key="6">
    <source>
        <dbReference type="SMART" id="SM00849"/>
    </source>
</evidence>
<keyword evidence="1" id="KW-0269">Exonuclease</keyword>
<comment type="caution">
    <text evidence="7">The sequence shown here is derived from an EMBL/GenBank/DDBJ whole genome shotgun (WGS) entry which is preliminary data.</text>
</comment>
<dbReference type="Gene3D" id="3.40.50.10710">
    <property type="entry name" value="Metallo-hydrolase/oxidoreductase"/>
    <property type="match status" value="1"/>
</dbReference>
<dbReference type="EMBL" id="RBAH01000013">
    <property type="protein sequence ID" value="RKN81980.1"/>
    <property type="molecule type" value="Genomic_DNA"/>
</dbReference>
<evidence type="ECO:0000256" key="2">
    <source>
        <dbReference type="ARBA" id="ARBA00022884"/>
    </source>
</evidence>
<reference evidence="7 8" key="1">
    <citation type="journal article" date="2007" name="Int. J. Syst. Evol. Microbiol.">
        <title>Paenibacillus ginsengarvi sp. nov., isolated from soil from ginseng cultivation.</title>
        <authorList>
            <person name="Yoon M.H."/>
            <person name="Ten L.N."/>
            <person name="Im W.T."/>
        </authorList>
    </citation>
    <scope>NUCLEOTIDE SEQUENCE [LARGE SCALE GENOMIC DNA]</scope>
    <source>
        <strain evidence="7 8">KCTC 13059</strain>
    </source>
</reference>
<dbReference type="InterPro" id="IPR036866">
    <property type="entry name" value="RibonucZ/Hydroxyglut_hydro"/>
</dbReference>
<protein>
    <recommendedName>
        <fullName evidence="6">Metallo-beta-lactamase domain-containing protein</fullName>
    </recommendedName>
</protein>
<dbReference type="SMART" id="SM00849">
    <property type="entry name" value="Lactamase_B"/>
    <property type="match status" value="1"/>
</dbReference>
<comment type="catalytic activity">
    <reaction evidence="3">
        <text>3',5'-cyclic CMP + H2O = CMP + H(+)</text>
        <dbReference type="Rhea" id="RHEA:72675"/>
        <dbReference type="ChEBI" id="CHEBI:15377"/>
        <dbReference type="ChEBI" id="CHEBI:15378"/>
        <dbReference type="ChEBI" id="CHEBI:58003"/>
        <dbReference type="ChEBI" id="CHEBI:60377"/>
    </reaction>
    <physiologicalReaction direction="left-to-right" evidence="3">
        <dbReference type="Rhea" id="RHEA:72676"/>
    </physiologicalReaction>
</comment>
<dbReference type="GO" id="GO:0004527">
    <property type="term" value="F:exonuclease activity"/>
    <property type="evidence" value="ECO:0007669"/>
    <property type="project" value="UniProtKB-KW"/>
</dbReference>
<evidence type="ECO:0000256" key="1">
    <source>
        <dbReference type="ARBA" id="ARBA00022839"/>
    </source>
</evidence>
<accession>A0A3B0C8V4</accession>
<dbReference type="SUPFAM" id="SSF56281">
    <property type="entry name" value="Metallo-hydrolase/oxidoreductase"/>
    <property type="match status" value="1"/>
</dbReference>
<evidence type="ECO:0000256" key="4">
    <source>
        <dbReference type="ARBA" id="ARBA00034301"/>
    </source>
</evidence>
<dbReference type="Proteomes" id="UP000282311">
    <property type="component" value="Unassembled WGS sequence"/>
</dbReference>
<dbReference type="InterPro" id="IPR001279">
    <property type="entry name" value="Metallo-B-lactamas"/>
</dbReference>
<dbReference type="RefSeq" id="WP_120748734.1">
    <property type="nucleotide sequence ID" value="NZ_RBAH01000013.1"/>
</dbReference>
<dbReference type="AlphaFoldDB" id="A0A3B0C8V4"/>
<name>A0A3B0C8V4_9BACL</name>
<dbReference type="GO" id="GO:0003723">
    <property type="term" value="F:RNA binding"/>
    <property type="evidence" value="ECO:0007669"/>
    <property type="project" value="UniProtKB-KW"/>
</dbReference>
<dbReference type="InterPro" id="IPR042173">
    <property type="entry name" value="RNase_J_2"/>
</dbReference>
<keyword evidence="1" id="KW-0540">Nuclease</keyword>
<dbReference type="Gene3D" id="3.60.15.10">
    <property type="entry name" value="Ribonuclease Z/Hydroxyacylglutathione hydrolase-like"/>
    <property type="match status" value="1"/>
</dbReference>
<gene>
    <name evidence="7" type="ORF">D7M11_18555</name>
</gene>
<proteinExistence type="predicted"/>
<sequence length="466" mass="52148">MQQDNLTFFGGVDESGGVQIVYERGGKALLFDFGTAHHCLLDPAYLNTSDPVRPTPGRELRQYLLGKMAPPLPELYSPEHLQGLDTETLRPLWNDRDFPKYADIGIFIGHMHQDHMSLLPFARKGIPVFMHRDAYSLYRGIVYSRQYPDTEASLVPCDDRSVLDFGEFSVQIIEMDHNTPGSSAIVIESPEHKIAVTGDWRLHGKHPERIDRFIELCRRKGIDILITEGTRVGKGAAFQNSRTEAKSLSMFSAVLDESEGLVYVQTSPRDLERMADLIQMAADKGRKIVMDGSIAAIWHTATREGIAALDNHPALLASLQIMEGTIPDGVRLPYETVLLEEVAKRKNECLYVMRFPNLGHWIELETLGGRRGDSHYVQADNSIKPDNPKLAQFLDVFGITGHAIGNKGHAAPDEISDLIERIAPRMVIPVHTLHREQLDTRGVKVYFPERGETRSISELLAAAVAR</sequence>
<evidence type="ECO:0000256" key="5">
    <source>
        <dbReference type="ARBA" id="ARBA00048505"/>
    </source>
</evidence>
<keyword evidence="2" id="KW-0694">RNA-binding</keyword>